<accession>A0A2X4SHK2</accession>
<dbReference type="Proteomes" id="UP000249300">
    <property type="component" value="Chromosome 1"/>
</dbReference>
<dbReference type="KEGG" id="pcre:NCTC12858_01312"/>
<reference evidence="2 4" key="2">
    <citation type="submission" date="2018-06" db="EMBL/GenBank/DDBJ databases">
        <authorList>
            <consortium name="Pathogen Informatics"/>
            <person name="Doyle S."/>
        </authorList>
    </citation>
    <scope>NUCLEOTIDE SEQUENCE [LARGE SCALE GENOMIC DNA]</scope>
    <source>
        <strain evidence="2 4">NCTC12858</strain>
    </source>
</reference>
<protein>
    <submittedName>
        <fullName evidence="2">Uncharacterized protein</fullName>
    </submittedName>
</protein>
<organism evidence="2 4">
    <name type="scientific">Porphyromonas crevioricanis</name>
    <dbReference type="NCBI Taxonomy" id="393921"/>
    <lineage>
        <taxon>Bacteria</taxon>
        <taxon>Pseudomonadati</taxon>
        <taxon>Bacteroidota</taxon>
        <taxon>Bacteroidia</taxon>
        <taxon>Bacteroidales</taxon>
        <taxon>Porphyromonadaceae</taxon>
        <taxon>Porphyromonas</taxon>
    </lineage>
</organism>
<dbReference type="Proteomes" id="UP000030136">
    <property type="component" value="Unassembled WGS sequence"/>
</dbReference>
<evidence type="ECO:0000313" key="1">
    <source>
        <dbReference type="EMBL" id="KGN95822.1"/>
    </source>
</evidence>
<evidence type="ECO:0000313" key="3">
    <source>
        <dbReference type="Proteomes" id="UP000030136"/>
    </source>
</evidence>
<dbReference type="AlphaFoldDB" id="A0A2X4SHK2"/>
<dbReference type="RefSeq" id="WP_023939459.1">
    <property type="nucleotide sequence ID" value="NZ_JQJC01000009.1"/>
</dbReference>
<proteinExistence type="predicted"/>
<gene>
    <name evidence="1" type="ORF">HQ38_02295</name>
    <name evidence="2" type="ORF">NCTC12858_01312</name>
</gene>
<keyword evidence="4" id="KW-1185">Reference proteome</keyword>
<dbReference type="EMBL" id="LS483447">
    <property type="protein sequence ID" value="SQH73452.1"/>
    <property type="molecule type" value="Genomic_DNA"/>
</dbReference>
<evidence type="ECO:0000313" key="2">
    <source>
        <dbReference type="EMBL" id="SQH73452.1"/>
    </source>
</evidence>
<dbReference type="EMBL" id="JQJC01000009">
    <property type="protein sequence ID" value="KGN95822.1"/>
    <property type="molecule type" value="Genomic_DNA"/>
</dbReference>
<sequence length="107" mass="12494">MNEDFSKYDDQAAVAFIRSNLSKGLSAKLDTDKLTYFIDLIYDYYESRGYLDEDTDGDTDVDIDIDVEEMCEYIQKNAKRDEIGHFSIEEIEEIVNAEMDYCDSLQR</sequence>
<name>A0A2X4SHK2_9PORP</name>
<reference evidence="1 3" key="1">
    <citation type="submission" date="2014-08" db="EMBL/GenBank/DDBJ databases">
        <title>Porphyromonas crevioricanis strain:COT-253_OH1447 Genome sequencing.</title>
        <authorList>
            <person name="Wallis C."/>
            <person name="Deusch O."/>
            <person name="O'Flynn C."/>
            <person name="Davis I."/>
            <person name="Jospin G."/>
            <person name="Darling A.E."/>
            <person name="Coil D.A."/>
            <person name="Alexiev A."/>
            <person name="Horsfall A."/>
            <person name="Kirkwood N."/>
            <person name="Harris S."/>
            <person name="Eisen J.A."/>
        </authorList>
    </citation>
    <scope>NUCLEOTIDE SEQUENCE [LARGE SCALE GENOMIC DNA]</scope>
    <source>
        <strain evidence="3">COT-253 OH1447</strain>
        <strain evidence="1">COT-253_OH1447</strain>
    </source>
</reference>
<evidence type="ECO:0000313" key="4">
    <source>
        <dbReference type="Proteomes" id="UP000249300"/>
    </source>
</evidence>